<feature type="binding site" evidence="7">
    <location>
        <position position="135"/>
    </location>
    <ligand>
        <name>Zn(2+)</name>
        <dbReference type="ChEBI" id="CHEBI:29105"/>
        <label>1</label>
    </ligand>
</feature>
<dbReference type="InterPro" id="IPR032282">
    <property type="entry name" value="HAGH_C"/>
</dbReference>
<dbReference type="PIRSF" id="PIRSF005457">
    <property type="entry name" value="Glx"/>
    <property type="match status" value="1"/>
</dbReference>
<feature type="domain" description="Metallo-beta-lactamase" evidence="8">
    <location>
        <begin position="15"/>
        <end position="173"/>
    </location>
</feature>
<feature type="binding site" evidence="7">
    <location>
        <position position="62"/>
    </location>
    <ligand>
        <name>Zn(2+)</name>
        <dbReference type="ChEBI" id="CHEBI:29105"/>
        <label>2</label>
    </ligand>
</feature>
<dbReference type="PANTHER" id="PTHR43705:SF1">
    <property type="entry name" value="HYDROXYACYLGLUTATHIONE HYDROLASE GLOB"/>
    <property type="match status" value="1"/>
</dbReference>
<dbReference type="EC" id="3.1.2.6" evidence="7"/>
<evidence type="ECO:0000256" key="7">
    <source>
        <dbReference type="HAMAP-Rule" id="MF_01374"/>
    </source>
</evidence>
<dbReference type="AlphaFoldDB" id="A0A1L3I6K3"/>
<evidence type="ECO:0000256" key="4">
    <source>
        <dbReference type="ARBA" id="ARBA00022723"/>
    </source>
</evidence>
<dbReference type="RefSeq" id="WP_072505209.1">
    <property type="nucleotide sequence ID" value="NZ_CP016364.1"/>
</dbReference>
<feature type="binding site" evidence="7">
    <location>
        <position position="116"/>
    </location>
    <ligand>
        <name>Zn(2+)</name>
        <dbReference type="ChEBI" id="CHEBI:29105"/>
        <label>1</label>
    </ligand>
</feature>
<evidence type="ECO:0000256" key="5">
    <source>
        <dbReference type="ARBA" id="ARBA00022801"/>
    </source>
</evidence>
<evidence type="ECO:0000259" key="8">
    <source>
        <dbReference type="SMART" id="SM00849"/>
    </source>
</evidence>
<feature type="binding site" evidence="7">
    <location>
        <position position="60"/>
    </location>
    <ligand>
        <name>Zn(2+)</name>
        <dbReference type="ChEBI" id="CHEBI:29105"/>
        <label>1</label>
    </ligand>
</feature>
<dbReference type="CDD" id="cd07723">
    <property type="entry name" value="hydroxyacylglutathione_hydrolase_MBL-fold"/>
    <property type="match status" value="1"/>
</dbReference>
<feature type="binding site" evidence="7">
    <location>
        <position position="58"/>
    </location>
    <ligand>
        <name>Zn(2+)</name>
        <dbReference type="ChEBI" id="CHEBI:29105"/>
        <label>1</label>
    </ligand>
</feature>
<evidence type="ECO:0000256" key="2">
    <source>
        <dbReference type="ARBA" id="ARBA00004963"/>
    </source>
</evidence>
<dbReference type="InterPro" id="IPR036866">
    <property type="entry name" value="RibonucZ/Hydroxyglut_hydro"/>
</dbReference>
<dbReference type="Gene3D" id="3.60.15.10">
    <property type="entry name" value="Ribonuclease Z/Hydroxyacylglutathione hydrolase-like"/>
    <property type="match status" value="1"/>
</dbReference>
<reference evidence="10" key="1">
    <citation type="submission" date="2016-07" db="EMBL/GenBank/DDBJ databases">
        <title>Phaeobacter portensis sp. nov., a tropodithietic acid producing bacterium isolated from a German harbor.</title>
        <authorList>
            <person name="Freese H.M."/>
            <person name="Bunk B."/>
            <person name="Breider S."/>
            <person name="Brinkhoff T."/>
        </authorList>
    </citation>
    <scope>NUCLEOTIDE SEQUENCE [LARGE SCALE GENOMIC DNA]</scope>
    <source>
        <strain evidence="10">P97</strain>
    </source>
</reference>
<dbReference type="InterPro" id="IPR001279">
    <property type="entry name" value="Metallo-B-lactamas"/>
</dbReference>
<keyword evidence="6 7" id="KW-0862">Zinc</keyword>
<proteinExistence type="inferred from homology"/>
<dbReference type="UniPathway" id="UPA00619">
    <property type="reaction ID" value="UER00676"/>
</dbReference>
<evidence type="ECO:0000313" key="10">
    <source>
        <dbReference type="Proteomes" id="UP000183859"/>
    </source>
</evidence>
<comment type="catalytic activity">
    <reaction evidence="1 7">
        <text>an S-(2-hydroxyacyl)glutathione + H2O = a 2-hydroxy carboxylate + glutathione + H(+)</text>
        <dbReference type="Rhea" id="RHEA:21864"/>
        <dbReference type="ChEBI" id="CHEBI:15377"/>
        <dbReference type="ChEBI" id="CHEBI:15378"/>
        <dbReference type="ChEBI" id="CHEBI:57925"/>
        <dbReference type="ChEBI" id="CHEBI:58896"/>
        <dbReference type="ChEBI" id="CHEBI:71261"/>
        <dbReference type="EC" id="3.1.2.6"/>
    </reaction>
</comment>
<dbReference type="InterPro" id="IPR017782">
    <property type="entry name" value="Hydroxyacylglutathione_Hdrlase"/>
</dbReference>
<keyword evidence="4 7" id="KW-0479">Metal-binding</keyword>
<dbReference type="InterPro" id="IPR050110">
    <property type="entry name" value="Glyoxalase_II_hydrolase"/>
</dbReference>
<sequence>MTMPLEFVTLPCLSDNYAFLLHNAETGRTALVDAPEADAIKTELERRGWGLDQILLTHHHWDHIDGVADLRAAYNPQIIGASADAHRLPDLDVAVAEGDTFDCLGENVGVLDVSGHTVGHIAFHFPSSAAVFTADSLMALGCGRLFEGHPDQMWQSMQKLAALPAGTTVYSGHEYTQSNARFALTIEPGNPALQNRAAAIDAARAEARPTVPSLLQEELDTNPFLRAHLDSVKAALGMADAPAAEVFAEIRTRKDRF</sequence>
<comment type="cofactor">
    <cofactor evidence="7">
        <name>Zn(2+)</name>
        <dbReference type="ChEBI" id="CHEBI:29105"/>
    </cofactor>
    <text evidence="7">Binds 2 Zn(2+) ions per subunit.</text>
</comment>
<evidence type="ECO:0000313" key="9">
    <source>
        <dbReference type="EMBL" id="APG47778.1"/>
    </source>
</evidence>
<dbReference type="EMBL" id="CP016364">
    <property type="protein sequence ID" value="APG47778.1"/>
    <property type="molecule type" value="Genomic_DNA"/>
</dbReference>
<comment type="similarity">
    <text evidence="3 7">Belongs to the metallo-beta-lactamase superfamily. Glyoxalase II family.</text>
</comment>
<comment type="function">
    <text evidence="7">Thiolesterase that catalyzes the hydrolysis of S-D-lactoyl-glutathione to form glutathione and D-lactic acid.</text>
</comment>
<evidence type="ECO:0000256" key="6">
    <source>
        <dbReference type="ARBA" id="ARBA00022833"/>
    </source>
</evidence>
<dbReference type="Pfam" id="PF16123">
    <property type="entry name" value="HAGH_C"/>
    <property type="match status" value="1"/>
</dbReference>
<dbReference type="OrthoDB" id="9802248at2"/>
<dbReference type="NCBIfam" id="TIGR03413">
    <property type="entry name" value="GSH_gloB"/>
    <property type="match status" value="1"/>
</dbReference>
<dbReference type="InterPro" id="IPR035680">
    <property type="entry name" value="Clx_II_MBL"/>
</dbReference>
<dbReference type="STRING" id="1844006.PhaeoP97_02384"/>
<evidence type="ECO:0000256" key="3">
    <source>
        <dbReference type="ARBA" id="ARBA00006759"/>
    </source>
</evidence>
<feature type="binding site" evidence="7">
    <location>
        <position position="173"/>
    </location>
    <ligand>
        <name>Zn(2+)</name>
        <dbReference type="ChEBI" id="CHEBI:29105"/>
        <label>2</label>
    </ligand>
</feature>
<keyword evidence="5 7" id="KW-0378">Hydrolase</keyword>
<dbReference type="GO" id="GO:0046872">
    <property type="term" value="F:metal ion binding"/>
    <property type="evidence" value="ECO:0007669"/>
    <property type="project" value="UniProtKB-KW"/>
</dbReference>
<feature type="binding site" evidence="7">
    <location>
        <position position="135"/>
    </location>
    <ligand>
        <name>Zn(2+)</name>
        <dbReference type="ChEBI" id="CHEBI:29105"/>
        <label>2</label>
    </ligand>
</feature>
<keyword evidence="10" id="KW-1185">Reference proteome</keyword>
<gene>
    <name evidence="7 9" type="primary">gloB</name>
    <name evidence="9" type="ORF">PhaeoP97_02384</name>
</gene>
<name>A0A1L3I6K3_9RHOB</name>
<comment type="subunit">
    <text evidence="7">Monomer.</text>
</comment>
<protein>
    <recommendedName>
        <fullName evidence="7">Hydroxyacylglutathione hydrolase</fullName>
        <ecNumber evidence="7">3.1.2.6</ecNumber>
    </recommendedName>
    <alternativeName>
        <fullName evidence="7">Glyoxalase II</fullName>
        <shortName evidence="7">Glx II</shortName>
    </alternativeName>
</protein>
<accession>A0A1L3I6K3</accession>
<dbReference type="HAMAP" id="MF_01374">
    <property type="entry name" value="Glyoxalase_2"/>
    <property type="match status" value="1"/>
</dbReference>
<dbReference type="Pfam" id="PF00753">
    <property type="entry name" value="Lactamase_B"/>
    <property type="match status" value="1"/>
</dbReference>
<dbReference type="SUPFAM" id="SSF56281">
    <property type="entry name" value="Metallo-hydrolase/oxidoreductase"/>
    <property type="match status" value="1"/>
</dbReference>
<organism evidence="9 10">
    <name type="scientific">Phaeobacter porticola</name>
    <dbReference type="NCBI Taxonomy" id="1844006"/>
    <lineage>
        <taxon>Bacteria</taxon>
        <taxon>Pseudomonadati</taxon>
        <taxon>Pseudomonadota</taxon>
        <taxon>Alphaproteobacteria</taxon>
        <taxon>Rhodobacterales</taxon>
        <taxon>Roseobacteraceae</taxon>
        <taxon>Phaeobacter</taxon>
    </lineage>
</organism>
<dbReference type="GO" id="GO:0019243">
    <property type="term" value="P:methylglyoxal catabolic process to D-lactate via S-lactoyl-glutathione"/>
    <property type="evidence" value="ECO:0007669"/>
    <property type="project" value="UniProtKB-UniRule"/>
</dbReference>
<feature type="binding site" evidence="7">
    <location>
        <position position="63"/>
    </location>
    <ligand>
        <name>Zn(2+)</name>
        <dbReference type="ChEBI" id="CHEBI:29105"/>
        <label>2</label>
    </ligand>
</feature>
<dbReference type="KEGG" id="php:PhaeoP97_02384"/>
<dbReference type="SMART" id="SM00849">
    <property type="entry name" value="Lactamase_B"/>
    <property type="match status" value="1"/>
</dbReference>
<dbReference type="PANTHER" id="PTHR43705">
    <property type="entry name" value="HYDROXYACYLGLUTATHIONE HYDROLASE"/>
    <property type="match status" value="1"/>
</dbReference>
<comment type="pathway">
    <text evidence="2 7">Secondary metabolite metabolism; methylglyoxal degradation; (R)-lactate from methylglyoxal: step 2/2.</text>
</comment>
<evidence type="ECO:0000256" key="1">
    <source>
        <dbReference type="ARBA" id="ARBA00001623"/>
    </source>
</evidence>
<dbReference type="Proteomes" id="UP000183859">
    <property type="component" value="Chromosome"/>
</dbReference>
<dbReference type="GO" id="GO:0004416">
    <property type="term" value="F:hydroxyacylglutathione hydrolase activity"/>
    <property type="evidence" value="ECO:0007669"/>
    <property type="project" value="UniProtKB-UniRule"/>
</dbReference>